<dbReference type="GO" id="GO:0051539">
    <property type="term" value="F:4 iron, 4 sulfur cluster binding"/>
    <property type="evidence" value="ECO:0007669"/>
    <property type="project" value="TreeGrafter"/>
</dbReference>
<dbReference type="AlphaFoldDB" id="A0A6J6PMQ3"/>
<keyword evidence="2" id="KW-0547">Nucleotide-binding</keyword>
<dbReference type="InterPro" id="IPR033756">
    <property type="entry name" value="YlxH/NBP35"/>
</dbReference>
<dbReference type="GO" id="GO:0016226">
    <property type="term" value="P:iron-sulfur cluster assembly"/>
    <property type="evidence" value="ECO:0007669"/>
    <property type="project" value="InterPro"/>
</dbReference>
<sequence>MTNELYADITRALSGVSDPELRRPLTELDMVESVLVDEAGVATIGIRLTIAGCPMKDRLTADVTAAVAPLAGISKVNLTFTVMNDEQRGKVKSLLRGGAAEKFIPFAAPGSLTKVIGIASGKGGVGKSSLTANLAVAMAAQGQRVGILDADVYGHSIPRILGLMGQRPTAIDQTFIPLEAFGVKCVSMEMFKPDRKDPVAYRGPLLHRVLEQLLADAYWGDLDVLLLDLPPGTGDLAISLGQMIPNSELIVVTTPQIAAAEVAERAGRIGHQLKQRISGVIENMSSFPCPHCGDPIDLFGTGGGEATATALAQLTGTDVPLMAKIPFDVKLREGGDKSLPLVLSDPDRPASQAIVKAARDIAGKPRGLVGMSLGISSSR</sequence>
<evidence type="ECO:0000256" key="4">
    <source>
        <dbReference type="ARBA" id="ARBA00023004"/>
    </source>
</evidence>
<dbReference type="Gene3D" id="3.30.300.130">
    <property type="entry name" value="Fe-S cluster assembly (FSCA)"/>
    <property type="match status" value="1"/>
</dbReference>
<reference evidence="7" key="1">
    <citation type="submission" date="2020-05" db="EMBL/GenBank/DDBJ databases">
        <authorList>
            <person name="Chiriac C."/>
            <person name="Salcher M."/>
            <person name="Ghai R."/>
            <person name="Kavagutti S V."/>
        </authorList>
    </citation>
    <scope>NUCLEOTIDE SEQUENCE</scope>
</reference>
<dbReference type="EMBL" id="CAEZZQ010000001">
    <property type="protein sequence ID" value="CAB4763206.1"/>
    <property type="molecule type" value="Genomic_DNA"/>
</dbReference>
<protein>
    <submittedName>
        <fullName evidence="7">Unannotated protein</fullName>
    </submittedName>
</protein>
<evidence type="ECO:0000313" key="9">
    <source>
        <dbReference type="EMBL" id="CAB4895625.1"/>
    </source>
</evidence>
<dbReference type="EMBL" id="CAFBQF010000022">
    <property type="protein sequence ID" value="CAB5047861.1"/>
    <property type="molecule type" value="Genomic_DNA"/>
</dbReference>
<evidence type="ECO:0000313" key="7">
    <source>
        <dbReference type="EMBL" id="CAB4700057.1"/>
    </source>
</evidence>
<dbReference type="SUPFAM" id="SSF117916">
    <property type="entry name" value="Fe-S cluster assembly (FSCA) domain-like"/>
    <property type="match status" value="1"/>
</dbReference>
<dbReference type="EMBL" id="CAFBMD010000039">
    <property type="protein sequence ID" value="CAB4895625.1"/>
    <property type="molecule type" value="Genomic_DNA"/>
</dbReference>
<dbReference type="InterPro" id="IPR002744">
    <property type="entry name" value="MIP18-like"/>
</dbReference>
<dbReference type="PROSITE" id="PS01215">
    <property type="entry name" value="MRP"/>
    <property type="match status" value="1"/>
</dbReference>
<evidence type="ECO:0000259" key="6">
    <source>
        <dbReference type="Pfam" id="PF01883"/>
    </source>
</evidence>
<dbReference type="CDD" id="cd02037">
    <property type="entry name" value="Mrp_NBP35"/>
    <property type="match status" value="1"/>
</dbReference>
<evidence type="ECO:0000313" key="8">
    <source>
        <dbReference type="EMBL" id="CAB4763206.1"/>
    </source>
</evidence>
<evidence type="ECO:0000313" key="11">
    <source>
        <dbReference type="EMBL" id="CAB5047861.1"/>
    </source>
</evidence>
<dbReference type="EMBL" id="CAEZXW010000026">
    <property type="protein sequence ID" value="CAB4700057.1"/>
    <property type="molecule type" value="Genomic_DNA"/>
</dbReference>
<evidence type="ECO:0000313" key="10">
    <source>
        <dbReference type="EMBL" id="CAB5037352.1"/>
    </source>
</evidence>
<evidence type="ECO:0000256" key="3">
    <source>
        <dbReference type="ARBA" id="ARBA00022840"/>
    </source>
</evidence>
<dbReference type="InterPro" id="IPR000808">
    <property type="entry name" value="Mrp-like_CS"/>
</dbReference>
<evidence type="ECO:0000256" key="1">
    <source>
        <dbReference type="ARBA" id="ARBA00022723"/>
    </source>
</evidence>
<dbReference type="GO" id="GO:0046872">
    <property type="term" value="F:metal ion binding"/>
    <property type="evidence" value="ECO:0007669"/>
    <property type="project" value="UniProtKB-KW"/>
</dbReference>
<evidence type="ECO:0000256" key="2">
    <source>
        <dbReference type="ARBA" id="ARBA00022741"/>
    </source>
</evidence>
<proteinExistence type="inferred from homology"/>
<dbReference type="InterPro" id="IPR044304">
    <property type="entry name" value="NUBPL-like"/>
</dbReference>
<dbReference type="Pfam" id="PF10609">
    <property type="entry name" value="ParA"/>
    <property type="match status" value="1"/>
</dbReference>
<keyword evidence="5" id="KW-0411">Iron-sulfur</keyword>
<keyword evidence="4" id="KW-0408">Iron</keyword>
<organism evidence="7">
    <name type="scientific">freshwater metagenome</name>
    <dbReference type="NCBI Taxonomy" id="449393"/>
    <lineage>
        <taxon>unclassified sequences</taxon>
        <taxon>metagenomes</taxon>
        <taxon>ecological metagenomes</taxon>
    </lineage>
</organism>
<dbReference type="GO" id="GO:0005524">
    <property type="term" value="F:ATP binding"/>
    <property type="evidence" value="ECO:0007669"/>
    <property type="project" value="UniProtKB-KW"/>
</dbReference>
<dbReference type="Gene3D" id="3.40.50.300">
    <property type="entry name" value="P-loop containing nucleotide triphosphate hydrolases"/>
    <property type="match status" value="1"/>
</dbReference>
<dbReference type="InterPro" id="IPR019591">
    <property type="entry name" value="Mrp/NBP35_ATP-bd"/>
</dbReference>
<dbReference type="HAMAP" id="MF_02040">
    <property type="entry name" value="Mrp_NBP35"/>
    <property type="match status" value="1"/>
</dbReference>
<keyword evidence="1" id="KW-0479">Metal-binding</keyword>
<accession>A0A6J6PMQ3</accession>
<name>A0A6J6PMQ3_9ZZZZ</name>
<feature type="domain" description="MIP18 family-like" evidence="6">
    <location>
        <begin position="7"/>
        <end position="77"/>
    </location>
</feature>
<dbReference type="EMBL" id="CAFBQA010000023">
    <property type="protein sequence ID" value="CAB5037352.1"/>
    <property type="molecule type" value="Genomic_DNA"/>
</dbReference>
<dbReference type="InterPro" id="IPR034904">
    <property type="entry name" value="FSCA_dom_sf"/>
</dbReference>
<evidence type="ECO:0000256" key="5">
    <source>
        <dbReference type="ARBA" id="ARBA00023014"/>
    </source>
</evidence>
<dbReference type="Pfam" id="PF01883">
    <property type="entry name" value="FeS_assembly_P"/>
    <property type="match status" value="1"/>
</dbReference>
<dbReference type="SUPFAM" id="SSF52540">
    <property type="entry name" value="P-loop containing nucleoside triphosphate hydrolases"/>
    <property type="match status" value="1"/>
</dbReference>
<dbReference type="GO" id="GO:0140663">
    <property type="term" value="F:ATP-dependent FeS chaperone activity"/>
    <property type="evidence" value="ECO:0007669"/>
    <property type="project" value="InterPro"/>
</dbReference>
<dbReference type="PANTHER" id="PTHR42961">
    <property type="entry name" value="IRON-SULFUR PROTEIN NUBPL"/>
    <property type="match status" value="1"/>
</dbReference>
<dbReference type="InterPro" id="IPR027417">
    <property type="entry name" value="P-loop_NTPase"/>
</dbReference>
<dbReference type="PANTHER" id="PTHR42961:SF2">
    <property type="entry name" value="IRON-SULFUR PROTEIN NUBPL"/>
    <property type="match status" value="1"/>
</dbReference>
<gene>
    <name evidence="7" type="ORF">UFOPK2593_00585</name>
    <name evidence="8" type="ORF">UFOPK2894_00015</name>
    <name evidence="9" type="ORF">UFOPK3492_00662</name>
    <name evidence="10" type="ORF">UFOPK4234_00600</name>
    <name evidence="11" type="ORF">UFOPK4295_00587</name>
</gene>
<keyword evidence="3" id="KW-0067">ATP-binding</keyword>